<feature type="compositionally biased region" description="Polar residues" evidence="1">
    <location>
        <begin position="85"/>
        <end position="94"/>
    </location>
</feature>
<reference evidence="2" key="1">
    <citation type="submission" date="2015-11" db="EMBL/GenBank/DDBJ databases">
        <title>De novo transcriptome assembly of four potential Pierce s Disease insect vectors from Arizona vineyards.</title>
        <authorList>
            <person name="Tassone E.E."/>
        </authorList>
    </citation>
    <scope>NUCLEOTIDE SEQUENCE</scope>
</reference>
<organism evidence="2">
    <name type="scientific">Cuerna arida</name>
    <dbReference type="NCBI Taxonomy" id="1464854"/>
    <lineage>
        <taxon>Eukaryota</taxon>
        <taxon>Metazoa</taxon>
        <taxon>Ecdysozoa</taxon>
        <taxon>Arthropoda</taxon>
        <taxon>Hexapoda</taxon>
        <taxon>Insecta</taxon>
        <taxon>Pterygota</taxon>
        <taxon>Neoptera</taxon>
        <taxon>Paraneoptera</taxon>
        <taxon>Hemiptera</taxon>
        <taxon>Auchenorrhyncha</taxon>
        <taxon>Membracoidea</taxon>
        <taxon>Cicadellidae</taxon>
        <taxon>Cicadellinae</taxon>
        <taxon>Proconiini</taxon>
        <taxon>Cuerna</taxon>
    </lineage>
</organism>
<feature type="region of interest" description="Disordered" evidence="1">
    <location>
        <begin position="1"/>
        <end position="115"/>
    </location>
</feature>
<evidence type="ECO:0000256" key="1">
    <source>
        <dbReference type="SAM" id="MobiDB-lite"/>
    </source>
</evidence>
<feature type="non-terminal residue" evidence="2">
    <location>
        <position position="142"/>
    </location>
</feature>
<name>A0A1B6GI85_9HEMI</name>
<proteinExistence type="predicted"/>
<dbReference type="EMBL" id="GECZ01007746">
    <property type="protein sequence ID" value="JAS62023.1"/>
    <property type="molecule type" value="Transcribed_RNA"/>
</dbReference>
<feature type="compositionally biased region" description="Basic and acidic residues" evidence="1">
    <location>
        <begin position="69"/>
        <end position="84"/>
    </location>
</feature>
<gene>
    <name evidence="2" type="ORF">g.4692</name>
</gene>
<protein>
    <submittedName>
        <fullName evidence="2">Uncharacterized protein</fullName>
    </submittedName>
</protein>
<feature type="compositionally biased region" description="Low complexity" evidence="1">
    <location>
        <begin position="106"/>
        <end position="115"/>
    </location>
</feature>
<feature type="non-terminal residue" evidence="2">
    <location>
        <position position="1"/>
    </location>
</feature>
<evidence type="ECO:0000313" key="2">
    <source>
        <dbReference type="EMBL" id="JAS62023.1"/>
    </source>
</evidence>
<feature type="compositionally biased region" description="Polar residues" evidence="1">
    <location>
        <begin position="1"/>
        <end position="32"/>
    </location>
</feature>
<feature type="compositionally biased region" description="Basic residues" evidence="1">
    <location>
        <begin position="56"/>
        <end position="68"/>
    </location>
</feature>
<sequence length="142" mass="15626">SWGPNYNFSQPQRSNSAYSNDAGFSSSSTNRKSFLKPRYNSTNSKQTESDKGSTTKTKKKKKSKSKKNVKVELKESNLLDDKRSTTNTNGLTETDSADAVKKSPETTVTSTSSTVTVTNKISTDIIKKTEQKDVVISEAKDN</sequence>
<accession>A0A1B6GI85</accession>
<dbReference type="AlphaFoldDB" id="A0A1B6GI85"/>